<evidence type="ECO:0000313" key="4">
    <source>
        <dbReference type="EMBL" id="KKQ94230.1"/>
    </source>
</evidence>
<reference evidence="4 5" key="1">
    <citation type="journal article" date="2015" name="Nature">
        <title>rRNA introns, odd ribosomes, and small enigmatic genomes across a large radiation of phyla.</title>
        <authorList>
            <person name="Brown C.T."/>
            <person name="Hug L.A."/>
            <person name="Thomas B.C."/>
            <person name="Sharon I."/>
            <person name="Castelle C.J."/>
            <person name="Singh A."/>
            <person name="Wilkins M.J."/>
            <person name="Williams K.H."/>
            <person name="Banfield J.F."/>
        </authorList>
    </citation>
    <scope>NUCLEOTIDE SEQUENCE [LARGE SCALE GENOMIC DNA]</scope>
</reference>
<sequence length="352" mass="40491">MSKAKLLDQKYKLVADTIRAYPLQLKQAWEEIDTLYIPEDYKNVDNVVVSGMGGSALGARIIDSFIVDKIRLPIEIYTEYHLPNYVNKNTLVISYSYSGNTEETLNATFDALKRNAKILCITTGGKLSELAKKDNIPAYIFNPINNPSKEPRMSLGYSIGSYFSLFHKLGFISIDREDIDEAINSMYEFLTEFHENIDTDKNLSYKLAASLKNYVPVIIASEHLYGIAHAIKNQFNENSKTFSTLFDIPELNHHLLEGLKNPAKIKGGLKFLFFNSSLYSEKVQKRYKITSEVVNKNGYDYLLYSPRSDTRLKQLFEVFILGSFISYYLAKLYNEDPLEIPWVDYFKERLSR</sequence>
<dbReference type="STRING" id="1618573.UT19_C0003G0035"/>
<dbReference type="InterPro" id="IPR019490">
    <property type="entry name" value="Glu6P/Mann6P_isomerase_C"/>
</dbReference>
<evidence type="ECO:0000313" key="5">
    <source>
        <dbReference type="Proteomes" id="UP000034932"/>
    </source>
</evidence>
<feature type="domain" description="SIS" evidence="3">
    <location>
        <begin position="37"/>
        <end position="179"/>
    </location>
</feature>
<dbReference type="GO" id="GO:0097367">
    <property type="term" value="F:carbohydrate derivative binding"/>
    <property type="evidence" value="ECO:0007669"/>
    <property type="project" value="InterPro"/>
</dbReference>
<dbReference type="Proteomes" id="UP000034932">
    <property type="component" value="Unassembled WGS sequence"/>
</dbReference>
<dbReference type="GO" id="GO:0005975">
    <property type="term" value="P:carbohydrate metabolic process"/>
    <property type="evidence" value="ECO:0007669"/>
    <property type="project" value="InterPro"/>
</dbReference>
<accession>A0A0G0M1N0</accession>
<gene>
    <name evidence="4" type="ORF">UT19_C0003G0035</name>
</gene>
<dbReference type="Pfam" id="PF10432">
    <property type="entry name" value="bact-PGI_C"/>
    <property type="match status" value="1"/>
</dbReference>
<comment type="caution">
    <text evidence="4">The sequence shown here is derived from an EMBL/GenBank/DDBJ whole genome shotgun (WGS) entry which is preliminary data.</text>
</comment>
<dbReference type="CDD" id="cd05637">
    <property type="entry name" value="SIS_PGI_PMI_2"/>
    <property type="match status" value="1"/>
</dbReference>
<dbReference type="AlphaFoldDB" id="A0A0G0M1N0"/>
<dbReference type="GO" id="GO:0004476">
    <property type="term" value="F:mannose-6-phosphate isomerase activity"/>
    <property type="evidence" value="ECO:0007669"/>
    <property type="project" value="InterPro"/>
</dbReference>
<protein>
    <submittedName>
        <fullName evidence="4">Bifunctional phosphoglucose/phosphomannose isomerase</fullName>
    </submittedName>
</protein>
<evidence type="ECO:0000259" key="3">
    <source>
        <dbReference type="PROSITE" id="PS51464"/>
    </source>
</evidence>
<dbReference type="SUPFAM" id="SSF53697">
    <property type="entry name" value="SIS domain"/>
    <property type="match status" value="1"/>
</dbReference>
<name>A0A0G0M1N0_9BACT</name>
<dbReference type="InterPro" id="IPR001347">
    <property type="entry name" value="SIS_dom"/>
</dbReference>
<keyword evidence="2 4" id="KW-0413">Isomerase</keyword>
<dbReference type="GO" id="GO:1901135">
    <property type="term" value="P:carbohydrate derivative metabolic process"/>
    <property type="evidence" value="ECO:0007669"/>
    <property type="project" value="InterPro"/>
</dbReference>
<dbReference type="Pfam" id="PF01380">
    <property type="entry name" value="SIS"/>
    <property type="match status" value="1"/>
</dbReference>
<dbReference type="NCBIfam" id="TIGR02128">
    <property type="entry name" value="G6PI_arch"/>
    <property type="match status" value="1"/>
</dbReference>
<dbReference type="GO" id="GO:0004347">
    <property type="term" value="F:glucose-6-phosphate isomerase activity"/>
    <property type="evidence" value="ECO:0007669"/>
    <property type="project" value="InterPro"/>
</dbReference>
<proteinExistence type="inferred from homology"/>
<evidence type="ECO:0000256" key="2">
    <source>
        <dbReference type="ARBA" id="ARBA00023235"/>
    </source>
</evidence>
<organism evidence="4 5">
    <name type="scientific">Candidatus Woesebacteria bacterium GW2011_GWB1_39_10b</name>
    <dbReference type="NCBI Taxonomy" id="1618573"/>
    <lineage>
        <taxon>Bacteria</taxon>
        <taxon>Candidatus Woeseibacteriota</taxon>
    </lineage>
</organism>
<dbReference type="InterPro" id="IPR046348">
    <property type="entry name" value="SIS_dom_sf"/>
</dbReference>
<dbReference type="Gene3D" id="3.40.50.10490">
    <property type="entry name" value="Glucose-6-phosphate isomerase like protein, domain 1"/>
    <property type="match status" value="2"/>
</dbReference>
<evidence type="ECO:0000256" key="1">
    <source>
        <dbReference type="ARBA" id="ARBA00010523"/>
    </source>
</evidence>
<dbReference type="EMBL" id="LBVW01000003">
    <property type="protein sequence ID" value="KKQ94230.1"/>
    <property type="molecule type" value="Genomic_DNA"/>
</dbReference>
<dbReference type="PROSITE" id="PS51464">
    <property type="entry name" value="SIS"/>
    <property type="match status" value="1"/>
</dbReference>
<comment type="similarity">
    <text evidence="1">Belongs to the PGI/PMI family.</text>
</comment>